<reference evidence="1 2" key="1">
    <citation type="journal article" date="2020" name="Nat. Commun.">
        <title>Genome of Tripterygium wilfordii and identification of cytochrome P450 involved in triptolide biosynthesis.</title>
        <authorList>
            <person name="Tu L."/>
            <person name="Su P."/>
            <person name="Zhang Z."/>
            <person name="Gao L."/>
            <person name="Wang J."/>
            <person name="Hu T."/>
            <person name="Zhou J."/>
            <person name="Zhang Y."/>
            <person name="Zhao Y."/>
            <person name="Liu Y."/>
            <person name="Song Y."/>
            <person name="Tong Y."/>
            <person name="Lu Y."/>
            <person name="Yang J."/>
            <person name="Xu C."/>
            <person name="Jia M."/>
            <person name="Peters R.J."/>
            <person name="Huang L."/>
            <person name="Gao W."/>
        </authorList>
    </citation>
    <scope>NUCLEOTIDE SEQUENCE [LARGE SCALE GENOMIC DNA]</scope>
    <source>
        <strain evidence="2">cv. XIE 37</strain>
        <tissue evidence="1">Leaf</tissue>
    </source>
</reference>
<accession>A0A7J7C267</accession>
<organism evidence="1 2">
    <name type="scientific">Tripterygium wilfordii</name>
    <name type="common">Thunder God vine</name>
    <dbReference type="NCBI Taxonomy" id="458696"/>
    <lineage>
        <taxon>Eukaryota</taxon>
        <taxon>Viridiplantae</taxon>
        <taxon>Streptophyta</taxon>
        <taxon>Embryophyta</taxon>
        <taxon>Tracheophyta</taxon>
        <taxon>Spermatophyta</taxon>
        <taxon>Magnoliopsida</taxon>
        <taxon>eudicotyledons</taxon>
        <taxon>Gunneridae</taxon>
        <taxon>Pentapetalae</taxon>
        <taxon>rosids</taxon>
        <taxon>fabids</taxon>
        <taxon>Celastrales</taxon>
        <taxon>Celastraceae</taxon>
        <taxon>Tripterygium</taxon>
    </lineage>
</organism>
<keyword evidence="2" id="KW-1185">Reference proteome</keyword>
<sequence>MAMRELVTGGAACTVPGSSSYSNPLGALANALIASSSKTQERLNEIPASTSTASEGGQLYSEIDEHLRAFPGSEFDQQLLDPNAQGSEFLRGFRSTDQNELAEAWNEVQLQRPPVSPQVDLYGGIASPQTQPTLDVPPQRVLSSLCTLLLIVAVVEFPFVQLHFHY</sequence>
<protein>
    <submittedName>
        <fullName evidence="1">Peroxisome biogenesis protein 5-like</fullName>
    </submittedName>
</protein>
<evidence type="ECO:0000313" key="1">
    <source>
        <dbReference type="EMBL" id="KAF5727866.1"/>
    </source>
</evidence>
<dbReference type="AlphaFoldDB" id="A0A7J7C267"/>
<proteinExistence type="predicted"/>
<dbReference type="InParanoid" id="A0A7J7C267"/>
<comment type="caution">
    <text evidence="1">The sequence shown here is derived from an EMBL/GenBank/DDBJ whole genome shotgun (WGS) entry which is preliminary data.</text>
</comment>
<gene>
    <name evidence="1" type="ORF">HS088_TW21G00004</name>
</gene>
<evidence type="ECO:0000313" key="2">
    <source>
        <dbReference type="Proteomes" id="UP000593562"/>
    </source>
</evidence>
<name>A0A7J7C267_TRIWF</name>
<dbReference type="Proteomes" id="UP000593562">
    <property type="component" value="Unassembled WGS sequence"/>
</dbReference>
<dbReference type="EMBL" id="JAAARO010000021">
    <property type="protein sequence ID" value="KAF5727866.1"/>
    <property type="molecule type" value="Genomic_DNA"/>
</dbReference>